<dbReference type="EMBL" id="ADXJ01000983">
    <property type="protein sequence ID" value="EFR98955.1"/>
    <property type="molecule type" value="Genomic_DNA"/>
</dbReference>
<comment type="caution">
    <text evidence="2">The sequence shown here is derived from an EMBL/GenBank/DDBJ whole genome shotgun (WGS) entry which is preliminary data.</text>
</comment>
<evidence type="ECO:0000313" key="2">
    <source>
        <dbReference type="EMBL" id="EFR98955.1"/>
    </source>
</evidence>
<feature type="compositionally biased region" description="Polar residues" evidence="1">
    <location>
        <begin position="19"/>
        <end position="36"/>
    </location>
</feature>
<feature type="non-terminal residue" evidence="2">
    <location>
        <position position="1"/>
    </location>
</feature>
<sequence>LLIALARPCARGRKRLSVGPSSTNASSTTRLLMSKS</sequence>
<protein>
    <submittedName>
        <fullName evidence="2">Uncharacterized protein</fullName>
    </submittedName>
</protein>
<dbReference type="HOGENOM" id="CLU_3352635_0_0_9"/>
<dbReference type="AlphaFoldDB" id="E3ZTU0"/>
<accession>E3ZTU0</accession>
<evidence type="ECO:0000256" key="1">
    <source>
        <dbReference type="SAM" id="MobiDB-lite"/>
    </source>
</evidence>
<organism evidence="2 3">
    <name type="scientific">Listeria seeligeri FSL N1-067</name>
    <dbReference type="NCBI Taxonomy" id="702453"/>
    <lineage>
        <taxon>Bacteria</taxon>
        <taxon>Bacillati</taxon>
        <taxon>Bacillota</taxon>
        <taxon>Bacilli</taxon>
        <taxon>Bacillales</taxon>
        <taxon>Listeriaceae</taxon>
        <taxon>Listeria</taxon>
    </lineage>
</organism>
<gene>
    <name evidence="2" type="ORF">NT03LS_2968</name>
</gene>
<reference evidence="2 3" key="1">
    <citation type="journal article" date="2010" name="Microbiol. Resour. Announc.">
        <title>Comparative genomics of the bacterial genus Listeria: Genome evolution is characterized by limited gene acquisition and limited gene loss.</title>
        <authorList>
            <person name="den Bakker H.C."/>
            <person name="Cummings C.A."/>
            <person name="Ferreira V."/>
            <person name="Vatta P."/>
            <person name="Orsi R.H."/>
            <person name="Degoricija L."/>
            <person name="Barker M."/>
            <person name="Petrauskene O."/>
            <person name="Furtado M.R."/>
            <person name="Wiedmann M."/>
        </authorList>
    </citation>
    <scope>NUCLEOTIDE SEQUENCE [LARGE SCALE GENOMIC DNA]</scope>
    <source>
        <strain evidence="2 3">FSL N1-067</strain>
    </source>
</reference>
<dbReference type="Proteomes" id="UP000004302">
    <property type="component" value="Chromosome"/>
</dbReference>
<evidence type="ECO:0000313" key="3">
    <source>
        <dbReference type="Proteomes" id="UP000004302"/>
    </source>
</evidence>
<proteinExistence type="predicted"/>
<feature type="region of interest" description="Disordered" evidence="1">
    <location>
        <begin position="14"/>
        <end position="36"/>
    </location>
</feature>
<name>E3ZTU0_LISSE</name>